<keyword evidence="1" id="KW-0732">Signal</keyword>
<feature type="chain" id="PRO_5013300495" evidence="1">
    <location>
        <begin position="20"/>
        <end position="180"/>
    </location>
</feature>
<dbReference type="OrthoDB" id="7949109at2"/>
<dbReference type="AlphaFoldDB" id="A0A1Y6EL83"/>
<proteinExistence type="predicted"/>
<protein>
    <submittedName>
        <fullName evidence="2">Uncharacterized protein</fullName>
    </submittedName>
</protein>
<reference evidence="3" key="1">
    <citation type="submission" date="2017-04" db="EMBL/GenBank/DDBJ databases">
        <authorList>
            <person name="Varghese N."/>
            <person name="Submissions S."/>
        </authorList>
    </citation>
    <scope>NUCLEOTIDE SEQUENCE [LARGE SCALE GENOMIC DNA]</scope>
</reference>
<gene>
    <name evidence="2" type="ORF">SAMN06295905_0560</name>
</gene>
<accession>A0A1Y6EL83</accession>
<evidence type="ECO:0000256" key="1">
    <source>
        <dbReference type="SAM" id="SignalP"/>
    </source>
</evidence>
<evidence type="ECO:0000313" key="2">
    <source>
        <dbReference type="EMBL" id="SMQ61710.1"/>
    </source>
</evidence>
<name>A0A1Y6EL83_9HYPH</name>
<organism evidence="2 3">
    <name type="scientific">Devosia lucknowensis</name>
    <dbReference type="NCBI Taxonomy" id="1096929"/>
    <lineage>
        <taxon>Bacteria</taxon>
        <taxon>Pseudomonadati</taxon>
        <taxon>Pseudomonadota</taxon>
        <taxon>Alphaproteobacteria</taxon>
        <taxon>Hyphomicrobiales</taxon>
        <taxon>Devosiaceae</taxon>
        <taxon>Devosia</taxon>
    </lineage>
</organism>
<dbReference type="RefSeq" id="WP_086469009.1">
    <property type="nucleotide sequence ID" value="NZ_FXWK01000001.1"/>
</dbReference>
<dbReference type="EMBL" id="FXWK01000001">
    <property type="protein sequence ID" value="SMQ61710.1"/>
    <property type="molecule type" value="Genomic_DNA"/>
</dbReference>
<evidence type="ECO:0000313" key="3">
    <source>
        <dbReference type="Proteomes" id="UP000194474"/>
    </source>
</evidence>
<keyword evidence="3" id="KW-1185">Reference proteome</keyword>
<feature type="signal peptide" evidence="1">
    <location>
        <begin position="1"/>
        <end position="19"/>
    </location>
</feature>
<dbReference type="Proteomes" id="UP000194474">
    <property type="component" value="Unassembled WGS sequence"/>
</dbReference>
<sequence>MRLKIAALIALLLAAPAHAQVEQDFALANKVFGQLSATAVTDGIDGEWLPLTVLANLRGGDPDPGLIDSLLERICGNDPIRGAVFTAIDDTSFEMLGANTRGEMRYRFDWIDGAEFYRSFDPAQLFSVLKFDAIEGESGVKMRADAMDAYSGTVHFYRVSPDVLTMVSKHGAEVYGRCPN</sequence>